<reference evidence="1 2" key="1">
    <citation type="submission" date="2020-03" db="EMBL/GenBank/DDBJ databases">
        <authorList>
            <person name="Skorynina A."/>
            <person name="Kazantseva O."/>
            <person name="Baycher S."/>
            <person name="Piligrimova E."/>
            <person name="Kuliabin V."/>
            <person name="Shadrin A."/>
        </authorList>
    </citation>
    <scope>NUCLEOTIDE SEQUENCE [LARGE SCALE GENOMIC DNA]</scope>
</reference>
<dbReference type="Proteomes" id="UP000503405">
    <property type="component" value="Segment"/>
</dbReference>
<organism evidence="1 2">
    <name type="scientific">Bacillus phage Izhevsk</name>
    <dbReference type="NCBI Taxonomy" id="2724322"/>
    <lineage>
        <taxon>Viruses</taxon>
        <taxon>Duplodnaviria</taxon>
        <taxon>Heunggongvirae</taxon>
        <taxon>Uroviricota</taxon>
        <taxon>Caudoviricetes</taxon>
        <taxon>Joanripponvirinae</taxon>
        <taxon>Tsamsavirus</taxon>
        <taxon>Tsamsavirus izhevsk</taxon>
    </lineage>
</organism>
<sequence length="73" mass="9176">MRWKSGKPKHRYQERHKTKFLWFPKKLEHEWRWLEKATYLQSVDVEYLAYGSGHKLVWCDVKWIDKEKKKKNI</sequence>
<accession>A0A6H0X6C7</accession>
<dbReference type="EMBL" id="MT254578">
    <property type="protein sequence ID" value="QIW89853.1"/>
    <property type="molecule type" value="Genomic_DNA"/>
</dbReference>
<protein>
    <submittedName>
        <fullName evidence="1">Uncharacterized protein</fullName>
    </submittedName>
</protein>
<evidence type="ECO:0000313" key="2">
    <source>
        <dbReference type="Proteomes" id="UP000503405"/>
    </source>
</evidence>
<gene>
    <name evidence="1" type="ORF">Izhevsk_172</name>
</gene>
<proteinExistence type="predicted"/>
<keyword evidence="2" id="KW-1185">Reference proteome</keyword>
<name>A0A6H0X6C7_9CAUD</name>
<evidence type="ECO:0000313" key="1">
    <source>
        <dbReference type="EMBL" id="QIW89853.1"/>
    </source>
</evidence>